<proteinExistence type="predicted"/>
<organism evidence="1 2">
    <name type="scientific">Tagetes erecta</name>
    <name type="common">African marigold</name>
    <dbReference type="NCBI Taxonomy" id="13708"/>
    <lineage>
        <taxon>Eukaryota</taxon>
        <taxon>Viridiplantae</taxon>
        <taxon>Streptophyta</taxon>
        <taxon>Embryophyta</taxon>
        <taxon>Tracheophyta</taxon>
        <taxon>Spermatophyta</taxon>
        <taxon>Magnoliopsida</taxon>
        <taxon>eudicotyledons</taxon>
        <taxon>Gunneridae</taxon>
        <taxon>Pentapetalae</taxon>
        <taxon>asterids</taxon>
        <taxon>campanulids</taxon>
        <taxon>Asterales</taxon>
        <taxon>Asteraceae</taxon>
        <taxon>Asteroideae</taxon>
        <taxon>Heliantheae alliance</taxon>
        <taxon>Tageteae</taxon>
        <taxon>Tagetes</taxon>
    </lineage>
</organism>
<accession>A0AAD8L970</accession>
<keyword evidence="2" id="KW-1185">Reference proteome</keyword>
<dbReference type="EMBL" id="JAUHHV010000001">
    <property type="protein sequence ID" value="KAK1438119.1"/>
    <property type="molecule type" value="Genomic_DNA"/>
</dbReference>
<evidence type="ECO:0000313" key="1">
    <source>
        <dbReference type="EMBL" id="KAK1438119.1"/>
    </source>
</evidence>
<gene>
    <name evidence="1" type="ORF">QVD17_03922</name>
</gene>
<evidence type="ECO:0000313" key="2">
    <source>
        <dbReference type="Proteomes" id="UP001229421"/>
    </source>
</evidence>
<comment type="caution">
    <text evidence="1">The sequence shown here is derived from an EMBL/GenBank/DDBJ whole genome shotgun (WGS) entry which is preliminary data.</text>
</comment>
<name>A0AAD8L970_TARER</name>
<reference evidence="1" key="1">
    <citation type="journal article" date="2023" name="bioRxiv">
        <title>Improved chromosome-level genome assembly for marigold (Tagetes erecta).</title>
        <authorList>
            <person name="Jiang F."/>
            <person name="Yuan L."/>
            <person name="Wang S."/>
            <person name="Wang H."/>
            <person name="Xu D."/>
            <person name="Wang A."/>
            <person name="Fan W."/>
        </authorList>
    </citation>
    <scope>NUCLEOTIDE SEQUENCE</scope>
    <source>
        <strain evidence="1">WSJ</strain>
        <tissue evidence="1">Leaf</tissue>
    </source>
</reference>
<protein>
    <submittedName>
        <fullName evidence="1">Uncharacterized protein</fullName>
    </submittedName>
</protein>
<sequence>MSRESNERRRRIIEIKRNEKRGCIKRVSIAKTSSRFNHSGTFEMENEDVNVSINIEDDKASEPVNIVDDEDLEEAGKEDFVDLEETECDSSRGTKRKPSIVWDHFNKPKL</sequence>
<dbReference type="AlphaFoldDB" id="A0AAD8L970"/>
<dbReference type="Proteomes" id="UP001229421">
    <property type="component" value="Unassembled WGS sequence"/>
</dbReference>